<feature type="compositionally biased region" description="Polar residues" evidence="1">
    <location>
        <begin position="70"/>
        <end position="88"/>
    </location>
</feature>
<organism evidence="2 3">
    <name type="scientific">Halteria grandinella</name>
    <dbReference type="NCBI Taxonomy" id="5974"/>
    <lineage>
        <taxon>Eukaryota</taxon>
        <taxon>Sar</taxon>
        <taxon>Alveolata</taxon>
        <taxon>Ciliophora</taxon>
        <taxon>Intramacronucleata</taxon>
        <taxon>Spirotrichea</taxon>
        <taxon>Stichotrichia</taxon>
        <taxon>Sporadotrichida</taxon>
        <taxon>Halteriidae</taxon>
        <taxon>Halteria</taxon>
    </lineage>
</organism>
<gene>
    <name evidence="2" type="ORF">FGO68_gene2887</name>
</gene>
<dbReference type="Proteomes" id="UP000785679">
    <property type="component" value="Unassembled WGS sequence"/>
</dbReference>
<sequence length="140" mass="15998">MQLGDNTCQNLNNHLLSPTKIIIWTELIIHITPNTCERSHSDYILNLTLIFIFKTMFFNRDFSEVSLNHNSQDNLPTPSNQFRPSSSEFMGAHYCSDSEEPHEEAESASLNFIARALGPVASRSMMNHQRKERAAQKLNC</sequence>
<comment type="caution">
    <text evidence="2">The sequence shown here is derived from an EMBL/GenBank/DDBJ whole genome shotgun (WGS) entry which is preliminary data.</text>
</comment>
<evidence type="ECO:0000313" key="2">
    <source>
        <dbReference type="EMBL" id="TNV79438.1"/>
    </source>
</evidence>
<protein>
    <submittedName>
        <fullName evidence="2">Uncharacterized protein</fullName>
    </submittedName>
</protein>
<evidence type="ECO:0000313" key="3">
    <source>
        <dbReference type="Proteomes" id="UP000785679"/>
    </source>
</evidence>
<reference evidence="2" key="1">
    <citation type="submission" date="2019-06" db="EMBL/GenBank/DDBJ databases">
        <authorList>
            <person name="Zheng W."/>
        </authorList>
    </citation>
    <scope>NUCLEOTIDE SEQUENCE</scope>
    <source>
        <strain evidence="2">QDHG01</strain>
    </source>
</reference>
<name>A0A8J8NQW6_HALGN</name>
<accession>A0A8J8NQW6</accession>
<dbReference type="AlphaFoldDB" id="A0A8J8NQW6"/>
<dbReference type="EMBL" id="RRYP01008915">
    <property type="protein sequence ID" value="TNV79438.1"/>
    <property type="molecule type" value="Genomic_DNA"/>
</dbReference>
<evidence type="ECO:0000256" key="1">
    <source>
        <dbReference type="SAM" id="MobiDB-lite"/>
    </source>
</evidence>
<proteinExistence type="predicted"/>
<keyword evidence="3" id="KW-1185">Reference proteome</keyword>
<feature type="region of interest" description="Disordered" evidence="1">
    <location>
        <begin position="70"/>
        <end position="102"/>
    </location>
</feature>